<dbReference type="EMBL" id="WIXE01017647">
    <property type="protein sequence ID" value="KAK5971553.1"/>
    <property type="molecule type" value="Genomic_DNA"/>
</dbReference>
<dbReference type="InterPro" id="IPR002921">
    <property type="entry name" value="Fungal_lipase-type"/>
</dbReference>
<feature type="signal peptide" evidence="1">
    <location>
        <begin position="1"/>
        <end position="22"/>
    </location>
</feature>
<evidence type="ECO:0000256" key="1">
    <source>
        <dbReference type="SAM" id="SignalP"/>
    </source>
</evidence>
<dbReference type="CDD" id="cd00519">
    <property type="entry name" value="Lipase_3"/>
    <property type="match status" value="1"/>
</dbReference>
<dbReference type="GO" id="GO:0006629">
    <property type="term" value="P:lipid metabolic process"/>
    <property type="evidence" value="ECO:0007669"/>
    <property type="project" value="InterPro"/>
</dbReference>
<comment type="caution">
    <text evidence="3">The sequence shown here is derived from an EMBL/GenBank/DDBJ whole genome shotgun (WGS) entry which is preliminary data.</text>
</comment>
<feature type="domain" description="Fungal lipase-type" evidence="2">
    <location>
        <begin position="92"/>
        <end position="228"/>
    </location>
</feature>
<evidence type="ECO:0000259" key="2">
    <source>
        <dbReference type="Pfam" id="PF01764"/>
    </source>
</evidence>
<accession>A0AAN8IIF6</accession>
<dbReference type="Proteomes" id="UP001331761">
    <property type="component" value="Unassembled WGS sequence"/>
</dbReference>
<sequence>MFTALVCVVLLSSALSALPVLAKPAQFSDEFARTKVVPLCAATELDDPQICLSRTFTNATVLHSVTRLCNKISNDTCRGYTAINHADKAIMLAFRGTVGDHQLVLESKETLFNDKIQWIAGGAVSRYFYNAFFALWNGGIKDDFLALANKYKDHELWIVGHSLGGSIASLAASYIEKVKLFDGNRIKLVTFGQPRTGDDEFASVHDLQIPYSFRVTHAHDVIPHSPPKGYHSYKHHKAE</sequence>
<name>A0AAN8IIF6_TRICO</name>
<evidence type="ECO:0000313" key="3">
    <source>
        <dbReference type="EMBL" id="KAK5971553.1"/>
    </source>
</evidence>
<gene>
    <name evidence="3" type="ORF">GCK32_008707</name>
</gene>
<feature type="non-terminal residue" evidence="3">
    <location>
        <position position="239"/>
    </location>
</feature>
<protein>
    <submittedName>
        <fullName evidence="3">Triacylglycerol lipase</fullName>
    </submittedName>
</protein>
<dbReference type="PANTHER" id="PTHR45908">
    <property type="entry name" value="PROTEIN CBG11750-RELATED"/>
    <property type="match status" value="1"/>
</dbReference>
<dbReference type="PANTHER" id="PTHR45908:SF8">
    <property type="entry name" value="FUNGAL LIPASE-LIKE DOMAIN-CONTAINING PROTEIN"/>
    <property type="match status" value="1"/>
</dbReference>
<reference evidence="3 4" key="1">
    <citation type="submission" date="2019-10" db="EMBL/GenBank/DDBJ databases">
        <title>Assembly and Annotation for the nematode Trichostrongylus colubriformis.</title>
        <authorList>
            <person name="Martin J."/>
        </authorList>
    </citation>
    <scope>NUCLEOTIDE SEQUENCE [LARGE SCALE GENOMIC DNA]</scope>
    <source>
        <strain evidence="3">G859</strain>
        <tissue evidence="3">Whole worm</tissue>
    </source>
</reference>
<dbReference type="Gene3D" id="3.40.50.1820">
    <property type="entry name" value="alpha/beta hydrolase"/>
    <property type="match status" value="1"/>
</dbReference>
<organism evidence="3 4">
    <name type="scientific">Trichostrongylus colubriformis</name>
    <name type="common">Black scour worm</name>
    <dbReference type="NCBI Taxonomy" id="6319"/>
    <lineage>
        <taxon>Eukaryota</taxon>
        <taxon>Metazoa</taxon>
        <taxon>Ecdysozoa</taxon>
        <taxon>Nematoda</taxon>
        <taxon>Chromadorea</taxon>
        <taxon>Rhabditida</taxon>
        <taxon>Rhabditina</taxon>
        <taxon>Rhabditomorpha</taxon>
        <taxon>Strongyloidea</taxon>
        <taxon>Trichostrongylidae</taxon>
        <taxon>Trichostrongylus</taxon>
    </lineage>
</organism>
<proteinExistence type="predicted"/>
<keyword evidence="1" id="KW-0732">Signal</keyword>
<dbReference type="Pfam" id="PF01764">
    <property type="entry name" value="Lipase_3"/>
    <property type="match status" value="1"/>
</dbReference>
<dbReference type="SUPFAM" id="SSF53474">
    <property type="entry name" value="alpha/beta-Hydrolases"/>
    <property type="match status" value="1"/>
</dbReference>
<feature type="chain" id="PRO_5042984240" evidence="1">
    <location>
        <begin position="23"/>
        <end position="239"/>
    </location>
</feature>
<dbReference type="InterPro" id="IPR029058">
    <property type="entry name" value="AB_hydrolase_fold"/>
</dbReference>
<dbReference type="AlphaFoldDB" id="A0AAN8IIF6"/>
<evidence type="ECO:0000313" key="4">
    <source>
        <dbReference type="Proteomes" id="UP001331761"/>
    </source>
</evidence>
<keyword evidence="4" id="KW-1185">Reference proteome</keyword>